<evidence type="ECO:0000256" key="21">
    <source>
        <dbReference type="SAM" id="Phobius"/>
    </source>
</evidence>
<feature type="region of interest" description="Disordered" evidence="20">
    <location>
        <begin position="854"/>
        <end position="876"/>
    </location>
</feature>
<evidence type="ECO:0000256" key="20">
    <source>
        <dbReference type="SAM" id="MobiDB-lite"/>
    </source>
</evidence>
<dbReference type="InterPro" id="IPR011009">
    <property type="entry name" value="Kinase-like_dom_sf"/>
</dbReference>
<evidence type="ECO:0000256" key="14">
    <source>
        <dbReference type="ARBA" id="ARBA00023180"/>
    </source>
</evidence>
<feature type="compositionally biased region" description="Low complexity" evidence="20">
    <location>
        <begin position="854"/>
        <end position="867"/>
    </location>
</feature>
<dbReference type="GO" id="GO:0005524">
    <property type="term" value="F:ATP binding"/>
    <property type="evidence" value="ECO:0007669"/>
    <property type="project" value="UniProtKB-UniRule"/>
</dbReference>
<dbReference type="Gene3D" id="3.30.200.20">
    <property type="entry name" value="Phosphorylase Kinase, domain 1"/>
    <property type="match status" value="1"/>
</dbReference>
<keyword evidence="2" id="KW-1003">Cell membrane</keyword>
<evidence type="ECO:0000256" key="5">
    <source>
        <dbReference type="ARBA" id="ARBA00022692"/>
    </source>
</evidence>
<dbReference type="GO" id="GO:0005886">
    <property type="term" value="C:plasma membrane"/>
    <property type="evidence" value="ECO:0007669"/>
    <property type="project" value="UniProtKB-SubCell"/>
</dbReference>
<keyword evidence="11 21" id="KW-0472">Membrane</keyword>
<protein>
    <recommendedName>
        <fullName evidence="17">Receptor-like serine/threonine-protein kinase</fullName>
        <ecNumber evidence="17">2.7.11.1</ecNumber>
    </recommendedName>
</protein>
<keyword evidence="8 17" id="KW-0418">Kinase</keyword>
<feature type="domain" description="EGF-like" evidence="23">
    <location>
        <begin position="311"/>
        <end position="347"/>
    </location>
</feature>
<evidence type="ECO:0000256" key="18">
    <source>
        <dbReference type="PROSITE-ProRule" id="PRU00076"/>
    </source>
</evidence>
<dbReference type="GO" id="GO:0106310">
    <property type="term" value="F:protein serine kinase activity"/>
    <property type="evidence" value="ECO:0007669"/>
    <property type="project" value="RHEA"/>
</dbReference>
<evidence type="ECO:0000256" key="2">
    <source>
        <dbReference type="ARBA" id="ARBA00022475"/>
    </source>
</evidence>
<dbReference type="InterPro" id="IPR000719">
    <property type="entry name" value="Prot_kinase_dom"/>
</dbReference>
<organism evidence="26 27">
    <name type="scientific">Nelumbo nucifera</name>
    <name type="common">Sacred lotus</name>
    <dbReference type="NCBI Taxonomy" id="4432"/>
    <lineage>
        <taxon>Eukaryota</taxon>
        <taxon>Viridiplantae</taxon>
        <taxon>Streptophyta</taxon>
        <taxon>Embryophyta</taxon>
        <taxon>Tracheophyta</taxon>
        <taxon>Spermatophyta</taxon>
        <taxon>Magnoliopsida</taxon>
        <taxon>Proteales</taxon>
        <taxon>Nelumbonaceae</taxon>
        <taxon>Nelumbo</taxon>
    </lineage>
</organism>
<dbReference type="PANTHER" id="PTHR27002:SF1111">
    <property type="entry name" value="NON-SPECIFIC SERINE_THREONINE PROTEIN KINASE"/>
    <property type="match status" value="1"/>
</dbReference>
<dbReference type="PROSITE" id="PS50026">
    <property type="entry name" value="EGF_3"/>
    <property type="match status" value="1"/>
</dbReference>
<evidence type="ECO:0000256" key="4">
    <source>
        <dbReference type="ARBA" id="ARBA00022679"/>
    </source>
</evidence>
<evidence type="ECO:0000256" key="15">
    <source>
        <dbReference type="ARBA" id="ARBA00047899"/>
    </source>
</evidence>
<accession>A0A1U8Q9H4</accession>
<dbReference type="InterPro" id="IPR000742">
    <property type="entry name" value="EGF"/>
</dbReference>
<evidence type="ECO:0000259" key="25">
    <source>
        <dbReference type="PROSITE" id="PS50948"/>
    </source>
</evidence>
<keyword evidence="26" id="KW-1185">Reference proteome</keyword>
<reference evidence="27" key="1">
    <citation type="submission" date="2025-08" db="UniProtKB">
        <authorList>
            <consortium name="RefSeq"/>
        </authorList>
    </citation>
    <scope>IDENTIFICATION</scope>
</reference>
<keyword evidence="9 17" id="KW-0067">ATP-binding</keyword>
<dbReference type="SUPFAM" id="SSF56112">
    <property type="entry name" value="Protein kinase-like (PK-like)"/>
    <property type="match status" value="1"/>
</dbReference>
<dbReference type="InterPro" id="IPR008271">
    <property type="entry name" value="Ser/Thr_kinase_AS"/>
</dbReference>
<dbReference type="AlphaFoldDB" id="A0A1U8Q9H4"/>
<comment type="catalytic activity">
    <reaction evidence="16 17">
        <text>L-seryl-[protein] + ATP = O-phospho-L-seryl-[protein] + ADP + H(+)</text>
        <dbReference type="Rhea" id="RHEA:17989"/>
        <dbReference type="Rhea" id="RHEA-COMP:9863"/>
        <dbReference type="Rhea" id="RHEA-COMP:11604"/>
        <dbReference type="ChEBI" id="CHEBI:15378"/>
        <dbReference type="ChEBI" id="CHEBI:29999"/>
        <dbReference type="ChEBI" id="CHEBI:30616"/>
        <dbReference type="ChEBI" id="CHEBI:83421"/>
        <dbReference type="ChEBI" id="CHEBI:456216"/>
        <dbReference type="EC" id="2.7.11.1"/>
    </reaction>
</comment>
<evidence type="ECO:0000256" key="6">
    <source>
        <dbReference type="ARBA" id="ARBA00022729"/>
    </source>
</evidence>
<dbReference type="PROSITE" id="PS00107">
    <property type="entry name" value="PROTEIN_KINASE_ATP"/>
    <property type="match status" value="1"/>
</dbReference>
<keyword evidence="6" id="KW-0732">Signal</keyword>
<comment type="subcellular location">
    <subcellularLocation>
        <location evidence="1">Cell membrane</location>
        <topology evidence="1">Single-pass type I membrane protein</topology>
    </subcellularLocation>
</comment>
<dbReference type="PROSITE" id="PS50927">
    <property type="entry name" value="BULB_LECTIN"/>
    <property type="match status" value="1"/>
</dbReference>
<dbReference type="Gene3D" id="2.90.10.10">
    <property type="entry name" value="Bulb-type lectin domain"/>
    <property type="match status" value="1"/>
</dbReference>
<sequence>MEEAAANMMNYIRRTLTGSASPIFFFFFVLSCSSPLFCAARDTITADQPILDGQQGETLVSAGGRFEMGFFTPGNSTNKRYLGIWYHDVSPQTFVWIANRNRAIPNRTGVFTIEDGELRLRDKPGGYILWSPTMKGSTTLVNTTATLLDSGNLILTGGVDGGQNGSLDPIWQSFVDDVDHPSDTFLPGMTLEGGRILRAWSDESDPTPGSFSFQRDGSTFYQLSITNESTIYWKSGGYFNAPPVPILVVSLLSNFSSTANRSTNNTKSWYRNINNDSTKPDYTTRLVIDPSGQIKYLTLKDDVWNLVWSEPNDKCSVYKACGAFGVCNNENKPTCTCLPGFEPQKPEEWGSGKYSGGCKRKTEGCGNVFINLNIVKVKGPESSYADAKNEMDCKQECRDKCCNAYFFEPPLRPDIKGKASSCWIWSEDENIKDLQVDYSGDSRRKLHILVSSSDLGVATPKEPDHSASSAKRRYLTVFISIAAGVVLSCTVIFICCLRRMAKTKGHRERENSAFQLAALGQHPTDIINPDKFGKDEKRGIDVPFFHYKRIAASTENFSDSNKLGEGGFGLVYKGQLPGGQEIAVKRLSKNSGQGLEEFKNEVLLIAKLQHRNLVRLLGYSVKGDEKMLLYEYMPNKSLDSFIFDRTRRLLLNWQRRFNIILGIARGLLYLHQDSRLRIIHRDLKTSNILLDEEMNPKISDFGLARIFGGNQIEANTNRVVGTYGYMSPEYALDGFFSIKSDVFSFGVVLLEIISGKKNTGFYQTDKSLSLLGYAWKLWQEDKALDLMDRSLRESCNTCEVMKCINVGLLCVQEEADDRPTMSNVVFMLGRETATLAIPKQPAFIVKRVLSSSTSSSSSRRQTSSNNQQITITMEGR</sequence>
<evidence type="ECO:0000313" key="27">
    <source>
        <dbReference type="RefSeq" id="XP_019054725.1"/>
    </source>
</evidence>
<feature type="transmembrane region" description="Helical" evidence="21">
    <location>
        <begin position="474"/>
        <end position="497"/>
    </location>
</feature>
<dbReference type="SUPFAM" id="SSF51110">
    <property type="entry name" value="alpha-D-mannose-specific plant lectins"/>
    <property type="match status" value="1"/>
</dbReference>
<keyword evidence="7 17" id="KW-0547">Nucleotide-binding</keyword>
<keyword evidence="13" id="KW-0675">Receptor</keyword>
<dbReference type="GO" id="GO:0004674">
    <property type="term" value="F:protein serine/threonine kinase activity"/>
    <property type="evidence" value="ECO:0007669"/>
    <property type="project" value="UniProtKB-KW"/>
</dbReference>
<evidence type="ECO:0000256" key="10">
    <source>
        <dbReference type="ARBA" id="ARBA00022989"/>
    </source>
</evidence>
<evidence type="ECO:0000256" key="13">
    <source>
        <dbReference type="ARBA" id="ARBA00023170"/>
    </source>
</evidence>
<dbReference type="Proteomes" id="UP000189703">
    <property type="component" value="Unplaced"/>
</dbReference>
<evidence type="ECO:0000256" key="19">
    <source>
        <dbReference type="PROSITE-ProRule" id="PRU10141"/>
    </source>
</evidence>
<dbReference type="SMART" id="SM00220">
    <property type="entry name" value="S_TKc"/>
    <property type="match status" value="1"/>
</dbReference>
<comment type="caution">
    <text evidence="18">Lacks conserved residue(s) required for the propagation of feature annotation.</text>
</comment>
<dbReference type="PROSITE" id="PS50011">
    <property type="entry name" value="PROTEIN_KINASE_DOM"/>
    <property type="match status" value="1"/>
</dbReference>
<dbReference type="GO" id="GO:0048544">
    <property type="term" value="P:recognition of pollen"/>
    <property type="evidence" value="ECO:0007669"/>
    <property type="project" value="InterPro"/>
</dbReference>
<evidence type="ECO:0000256" key="8">
    <source>
        <dbReference type="ARBA" id="ARBA00022777"/>
    </source>
</evidence>
<gene>
    <name evidence="27" type="primary">LOC109115301</name>
</gene>
<dbReference type="InterPro" id="IPR001480">
    <property type="entry name" value="Bulb-type_lectin_dom"/>
</dbReference>
<dbReference type="Pfam" id="PF01453">
    <property type="entry name" value="B_lectin"/>
    <property type="match status" value="1"/>
</dbReference>
<dbReference type="InterPro" id="IPR003609">
    <property type="entry name" value="Pan_app"/>
</dbReference>
<dbReference type="InterPro" id="IPR000858">
    <property type="entry name" value="S_locus_glycoprot_dom"/>
</dbReference>
<dbReference type="OrthoDB" id="1741851at2759"/>
<keyword evidence="18" id="KW-0245">EGF-like domain</keyword>
<dbReference type="GeneID" id="109115301"/>
<evidence type="ECO:0000259" key="24">
    <source>
        <dbReference type="PROSITE" id="PS50927"/>
    </source>
</evidence>
<dbReference type="FunFam" id="1.10.510.10:FF:000060">
    <property type="entry name" value="G-type lectin S-receptor-like serine/threonine-protein kinase"/>
    <property type="match status" value="1"/>
</dbReference>
<evidence type="ECO:0000313" key="26">
    <source>
        <dbReference type="Proteomes" id="UP000189703"/>
    </source>
</evidence>
<dbReference type="CDD" id="cd14066">
    <property type="entry name" value="STKc_IRAK"/>
    <property type="match status" value="1"/>
</dbReference>
<evidence type="ECO:0000256" key="17">
    <source>
        <dbReference type="PIRNR" id="PIRNR000641"/>
    </source>
</evidence>
<evidence type="ECO:0000256" key="16">
    <source>
        <dbReference type="ARBA" id="ARBA00048679"/>
    </source>
</evidence>
<evidence type="ECO:0000256" key="12">
    <source>
        <dbReference type="ARBA" id="ARBA00023157"/>
    </source>
</evidence>
<evidence type="ECO:0000256" key="7">
    <source>
        <dbReference type="ARBA" id="ARBA00022741"/>
    </source>
</evidence>
<feature type="binding site" evidence="19">
    <location>
        <position position="585"/>
    </location>
    <ligand>
        <name>ATP</name>
        <dbReference type="ChEBI" id="CHEBI:30616"/>
    </ligand>
</feature>
<dbReference type="Gene3D" id="1.10.510.10">
    <property type="entry name" value="Transferase(Phosphotransferase) domain 1"/>
    <property type="match status" value="1"/>
</dbReference>
<dbReference type="InterPro" id="IPR001245">
    <property type="entry name" value="Ser-Thr/Tyr_kinase_cat_dom"/>
</dbReference>
<evidence type="ECO:0000259" key="22">
    <source>
        <dbReference type="PROSITE" id="PS50011"/>
    </source>
</evidence>
<evidence type="ECO:0000256" key="1">
    <source>
        <dbReference type="ARBA" id="ARBA00004251"/>
    </source>
</evidence>
<dbReference type="Pfam" id="PF07714">
    <property type="entry name" value="PK_Tyr_Ser-Thr"/>
    <property type="match status" value="1"/>
</dbReference>
<keyword evidence="3 17" id="KW-0723">Serine/threonine-protein kinase</keyword>
<keyword evidence="5 21" id="KW-0812">Transmembrane</keyword>
<comment type="similarity">
    <text evidence="17">Belongs to the protein kinase superfamily. Ser/Thr protein kinase family.</text>
</comment>
<dbReference type="PIRSF" id="PIRSF000641">
    <property type="entry name" value="SRK"/>
    <property type="match status" value="1"/>
</dbReference>
<dbReference type="PROSITE" id="PS50948">
    <property type="entry name" value="PAN"/>
    <property type="match status" value="1"/>
</dbReference>
<keyword evidence="12" id="KW-1015">Disulfide bond</keyword>
<evidence type="ECO:0000259" key="23">
    <source>
        <dbReference type="PROSITE" id="PS50026"/>
    </source>
</evidence>
<comment type="catalytic activity">
    <reaction evidence="15 17">
        <text>L-threonyl-[protein] + ATP = O-phospho-L-threonyl-[protein] + ADP + H(+)</text>
        <dbReference type="Rhea" id="RHEA:46608"/>
        <dbReference type="Rhea" id="RHEA-COMP:11060"/>
        <dbReference type="Rhea" id="RHEA-COMP:11605"/>
        <dbReference type="ChEBI" id="CHEBI:15378"/>
        <dbReference type="ChEBI" id="CHEBI:30013"/>
        <dbReference type="ChEBI" id="CHEBI:30616"/>
        <dbReference type="ChEBI" id="CHEBI:61977"/>
        <dbReference type="ChEBI" id="CHEBI:456216"/>
        <dbReference type="EC" id="2.7.11.1"/>
    </reaction>
</comment>
<dbReference type="InterPro" id="IPR024171">
    <property type="entry name" value="SRK-like_kinase"/>
</dbReference>
<dbReference type="PANTHER" id="PTHR27002">
    <property type="entry name" value="RECEPTOR-LIKE SERINE/THREONINE-PROTEIN KINASE SD1-8"/>
    <property type="match status" value="1"/>
</dbReference>
<keyword evidence="10 21" id="KW-1133">Transmembrane helix</keyword>
<dbReference type="Pfam" id="PF00954">
    <property type="entry name" value="S_locus_glycop"/>
    <property type="match status" value="1"/>
</dbReference>
<dbReference type="PROSITE" id="PS00108">
    <property type="entry name" value="PROTEIN_KINASE_ST"/>
    <property type="match status" value="1"/>
</dbReference>
<proteinExistence type="inferred from homology"/>
<evidence type="ECO:0000256" key="9">
    <source>
        <dbReference type="ARBA" id="ARBA00022840"/>
    </source>
</evidence>
<dbReference type="SMART" id="SM00108">
    <property type="entry name" value="B_lectin"/>
    <property type="match status" value="1"/>
</dbReference>
<dbReference type="CDD" id="cd00028">
    <property type="entry name" value="B_lectin"/>
    <property type="match status" value="1"/>
</dbReference>
<keyword evidence="14" id="KW-0325">Glycoprotein</keyword>
<evidence type="ECO:0000256" key="11">
    <source>
        <dbReference type="ARBA" id="ARBA00023136"/>
    </source>
</evidence>
<dbReference type="InterPro" id="IPR036426">
    <property type="entry name" value="Bulb-type_lectin_dom_sf"/>
</dbReference>
<dbReference type="RefSeq" id="XP_019054725.1">
    <property type="nucleotide sequence ID" value="XM_019199180.1"/>
</dbReference>
<name>A0A1U8Q9H4_NELNU</name>
<feature type="domain" description="Apple" evidence="25">
    <location>
        <begin position="365"/>
        <end position="443"/>
    </location>
</feature>
<dbReference type="EC" id="2.7.11.1" evidence="17"/>
<evidence type="ECO:0000256" key="3">
    <source>
        <dbReference type="ARBA" id="ARBA00022527"/>
    </source>
</evidence>
<keyword evidence="4 17" id="KW-0808">Transferase</keyword>
<dbReference type="InterPro" id="IPR017441">
    <property type="entry name" value="Protein_kinase_ATP_BS"/>
</dbReference>
<feature type="domain" description="Protein kinase" evidence="22">
    <location>
        <begin position="557"/>
        <end position="843"/>
    </location>
</feature>
<dbReference type="FunFam" id="3.30.200.20:FF:000330">
    <property type="entry name" value="G-type lectin S-receptor-like serine/threonine-protein kinase At4g03230"/>
    <property type="match status" value="1"/>
</dbReference>
<feature type="domain" description="Bulb-type lectin" evidence="24">
    <location>
        <begin position="44"/>
        <end position="168"/>
    </location>
</feature>